<dbReference type="CDD" id="cd16014">
    <property type="entry name" value="PLC"/>
    <property type="match status" value="1"/>
</dbReference>
<sequence length="762" mass="80684">MPSCACTSEVLSKWGAGSRRPRTKPYVFIVRRCRGGWPDPRPTRARFTGHSSVAVQASPRGQGEADRRPRGGANVLAFSTRTGALVLSPLNRRRFLGASAAAAAGVVATGGLPPAVAGAASGTISDVKHVVILMQENRSFDHYFGTLKGVRGFGDRGTILLSGGNSVFNQPNGGGRQYPWALSGAGGTAAQTAAQCDGDLPHAWSDQHAAWNNGRLDAWVSAKGSVRTMGYLTRNDIPFHYALADNWTICDSYFCSVLSATGPNRTYHWSGWIDPAGTAGGPASDGGDESGLRWQTYAETLQNAGISWKVYQNAADNYGDNALAYFQQFTSAAPGSPLAVNGMGSVPKATGKTPDDIVAAMKADVLAGTLPQVSWVVPDQGSSEHPDAPPNDGAHFVHNVINAINADPNVFNSTVLILNYDENDGLFDHVPPPIAPGGTADEFINGVPVGLGFRVPLIVISPWTRGGWVSSEVFDHTSVLRFLETWTTALGKKATCPNISAWRRSVCGDLTGVFNFAAPVTGLPTLPDTSTVIGAAKCSTQKSPSPTTNALPAQESGTRPARALPYQPNAYLDHYTFGTNGEARAWINFANTGTPATRAAHFAVYANAFRGGGPWQYTVPAGGTAGDFYEVGTGYGNGAYDLTVVGPNRFLRRFQGNVTTAGKTVQVTSSYSNAPNTGKQAIWFAMTNSGTASVTFTITSNHYRTDGPWTYAVAAGKTVSDYFNAIAYNNGWYDFTVTVSSDKSWSQRFTGHIEIGSPSVSG</sequence>
<dbReference type="Gene3D" id="3.40.720.10">
    <property type="entry name" value="Alkaline Phosphatase, subunit A"/>
    <property type="match status" value="2"/>
</dbReference>
<evidence type="ECO:0000256" key="8">
    <source>
        <dbReference type="ARBA" id="ARBA00048421"/>
    </source>
</evidence>
<evidence type="ECO:0000256" key="2">
    <source>
        <dbReference type="ARBA" id="ARBA00009717"/>
    </source>
</evidence>
<dbReference type="InterPro" id="IPR017850">
    <property type="entry name" value="Alkaline_phosphatase_core_sf"/>
</dbReference>
<feature type="compositionally biased region" description="Polar residues" evidence="9">
    <location>
        <begin position="539"/>
        <end position="557"/>
    </location>
</feature>
<organism evidence="11 12">
    <name type="scientific">Nocardia tengchongensis</name>
    <dbReference type="NCBI Taxonomy" id="2055889"/>
    <lineage>
        <taxon>Bacteria</taxon>
        <taxon>Bacillati</taxon>
        <taxon>Actinomycetota</taxon>
        <taxon>Actinomycetes</taxon>
        <taxon>Mycobacteriales</taxon>
        <taxon>Nocardiaceae</taxon>
        <taxon>Nocardia</taxon>
    </lineage>
</organism>
<dbReference type="InterPro" id="IPR008475">
    <property type="entry name" value="PLipase_C_C"/>
</dbReference>
<comment type="similarity">
    <text evidence="2">Belongs to the bacterial phospholipase C family.</text>
</comment>
<evidence type="ECO:0000256" key="1">
    <source>
        <dbReference type="ARBA" id="ARBA00004191"/>
    </source>
</evidence>
<dbReference type="Pfam" id="PF05506">
    <property type="entry name" value="PLipase_C_C"/>
    <property type="match status" value="2"/>
</dbReference>
<keyword evidence="4" id="KW-0134">Cell wall</keyword>
<feature type="region of interest" description="Disordered" evidence="9">
    <location>
        <begin position="539"/>
        <end position="560"/>
    </location>
</feature>
<dbReference type="PANTHER" id="PTHR31956:SF1">
    <property type="entry name" value="NON-SPECIFIC PHOSPHOLIPASE C1"/>
    <property type="match status" value="1"/>
</dbReference>
<dbReference type="InterPro" id="IPR006311">
    <property type="entry name" value="TAT_signal"/>
</dbReference>
<dbReference type="InterPro" id="IPR017767">
    <property type="entry name" value="PC-PLC"/>
</dbReference>
<accession>A0ABX8CGW2</accession>
<evidence type="ECO:0000256" key="6">
    <source>
        <dbReference type="ARBA" id="ARBA00022801"/>
    </source>
</evidence>
<gene>
    <name evidence="11" type="ORF">KHQ06_22420</name>
</gene>
<protein>
    <recommendedName>
        <fullName evidence="3">phospholipase C</fullName>
        <ecNumber evidence="3">3.1.4.3</ecNumber>
    </recommendedName>
</protein>
<comment type="catalytic activity">
    <reaction evidence="8">
        <text>a 1,2-diacyl-sn-glycero-3-phosphocholine + H2O = phosphocholine + a 1,2-diacyl-sn-glycerol + H(+)</text>
        <dbReference type="Rhea" id="RHEA:10604"/>
        <dbReference type="ChEBI" id="CHEBI:15377"/>
        <dbReference type="ChEBI" id="CHEBI:15378"/>
        <dbReference type="ChEBI" id="CHEBI:17815"/>
        <dbReference type="ChEBI" id="CHEBI:57643"/>
        <dbReference type="ChEBI" id="CHEBI:295975"/>
        <dbReference type="EC" id="3.1.4.3"/>
    </reaction>
    <physiologicalReaction direction="left-to-right" evidence="8">
        <dbReference type="Rhea" id="RHEA:10605"/>
    </physiologicalReaction>
</comment>
<comment type="subcellular location">
    <subcellularLocation>
        <location evidence="1">Secreted</location>
        <location evidence="1">Cell wall</location>
    </subcellularLocation>
</comment>
<dbReference type="InterPro" id="IPR007312">
    <property type="entry name" value="Phosphoesterase"/>
</dbReference>
<dbReference type="Proteomes" id="UP000683310">
    <property type="component" value="Chromosome"/>
</dbReference>
<dbReference type="Pfam" id="PF04185">
    <property type="entry name" value="Phosphoesterase"/>
    <property type="match status" value="1"/>
</dbReference>
<evidence type="ECO:0000256" key="9">
    <source>
        <dbReference type="SAM" id="MobiDB-lite"/>
    </source>
</evidence>
<evidence type="ECO:0000256" key="5">
    <source>
        <dbReference type="ARBA" id="ARBA00022525"/>
    </source>
</evidence>
<dbReference type="PANTHER" id="PTHR31956">
    <property type="entry name" value="NON-SPECIFIC PHOSPHOLIPASE C4-RELATED"/>
    <property type="match status" value="1"/>
</dbReference>
<reference evidence="11 12" key="1">
    <citation type="submission" date="2021-04" db="EMBL/GenBank/DDBJ databases">
        <title>Nocardia tengchongensis.</title>
        <authorList>
            <person name="Zhuang k."/>
            <person name="Ran Y."/>
            <person name="Li W."/>
        </authorList>
    </citation>
    <scope>NUCLEOTIDE SEQUENCE [LARGE SCALE GENOMIC DNA]</scope>
    <source>
        <strain evidence="11 12">CFH S0057</strain>
    </source>
</reference>
<feature type="domain" description="Bacterial phospholipase C C-terminal" evidence="10">
    <location>
        <begin position="677"/>
        <end position="752"/>
    </location>
</feature>
<feature type="domain" description="Bacterial phospholipase C C-terminal" evidence="10">
    <location>
        <begin position="560"/>
        <end position="657"/>
    </location>
</feature>
<keyword evidence="6" id="KW-0378">Hydrolase</keyword>
<evidence type="ECO:0000313" key="12">
    <source>
        <dbReference type="Proteomes" id="UP000683310"/>
    </source>
</evidence>
<proteinExistence type="inferred from homology"/>
<evidence type="ECO:0000256" key="7">
    <source>
        <dbReference type="ARBA" id="ARBA00023026"/>
    </source>
</evidence>
<evidence type="ECO:0000256" key="4">
    <source>
        <dbReference type="ARBA" id="ARBA00022512"/>
    </source>
</evidence>
<dbReference type="EMBL" id="CP074371">
    <property type="protein sequence ID" value="QVI19196.1"/>
    <property type="molecule type" value="Genomic_DNA"/>
</dbReference>
<evidence type="ECO:0000313" key="11">
    <source>
        <dbReference type="EMBL" id="QVI19196.1"/>
    </source>
</evidence>
<dbReference type="EC" id="3.1.4.3" evidence="3"/>
<evidence type="ECO:0000256" key="3">
    <source>
        <dbReference type="ARBA" id="ARBA00012018"/>
    </source>
</evidence>
<keyword evidence="5" id="KW-0964">Secreted</keyword>
<dbReference type="NCBIfam" id="TIGR03396">
    <property type="entry name" value="PC_PLC"/>
    <property type="match status" value="1"/>
</dbReference>
<name>A0ABX8CGW2_9NOCA</name>
<evidence type="ECO:0000259" key="10">
    <source>
        <dbReference type="Pfam" id="PF05506"/>
    </source>
</evidence>
<keyword evidence="7" id="KW-0843">Virulence</keyword>
<keyword evidence="12" id="KW-1185">Reference proteome</keyword>
<dbReference type="PROSITE" id="PS51318">
    <property type="entry name" value="TAT"/>
    <property type="match status" value="1"/>
</dbReference>